<protein>
    <submittedName>
        <fullName evidence="1">Uncharacterized protein</fullName>
    </submittedName>
</protein>
<reference evidence="1" key="1">
    <citation type="submission" date="2022-01" db="EMBL/GenBank/DDBJ databases">
        <authorList>
            <person name="Criscuolo A."/>
        </authorList>
    </citation>
    <scope>NUCLEOTIDE SEQUENCE</scope>
    <source>
        <strain evidence="1">CIP111891</strain>
    </source>
</reference>
<keyword evidence="2" id="KW-1185">Reference proteome</keyword>
<evidence type="ECO:0000313" key="1">
    <source>
        <dbReference type="EMBL" id="CAH1218445.1"/>
    </source>
</evidence>
<proteinExistence type="predicted"/>
<comment type="caution">
    <text evidence="1">The sequence shown here is derived from an EMBL/GenBank/DDBJ whole genome shotgun (WGS) entry which is preliminary data.</text>
</comment>
<dbReference type="Proteomes" id="UP000838821">
    <property type="component" value="Unassembled WGS sequence"/>
</dbReference>
<name>A0ABM9CNC7_9BACL</name>
<accession>A0ABM9CNC7</accession>
<sequence>MTQTDGNDCRPSICVLLHFLSCLYNLELSLVAASEQLNFGFYYFDHSATSWG</sequence>
<organism evidence="1 2">
    <name type="scientific">Paenibacillus allorhizoplanae</name>
    <dbReference type="NCBI Taxonomy" id="2905648"/>
    <lineage>
        <taxon>Bacteria</taxon>
        <taxon>Bacillati</taxon>
        <taxon>Bacillota</taxon>
        <taxon>Bacilli</taxon>
        <taxon>Bacillales</taxon>
        <taxon>Paenibacillaceae</taxon>
        <taxon>Paenibacillus</taxon>
    </lineage>
</organism>
<gene>
    <name evidence="1" type="ORF">PAECIP111891_04718</name>
</gene>
<dbReference type="EMBL" id="CAKMMW010000017">
    <property type="protein sequence ID" value="CAH1218445.1"/>
    <property type="molecule type" value="Genomic_DNA"/>
</dbReference>
<evidence type="ECO:0000313" key="2">
    <source>
        <dbReference type="Proteomes" id="UP000838821"/>
    </source>
</evidence>